<dbReference type="Proteomes" id="UP001176517">
    <property type="component" value="Unassembled WGS sequence"/>
</dbReference>
<reference evidence="3" key="1">
    <citation type="journal article" date="2023" name="PhytoFront">
        <title>Draft Genome Resources of Seven Strains of Tilletia horrida, Causal Agent of Kernel Smut of Rice.</title>
        <authorList>
            <person name="Khanal S."/>
            <person name="Antony Babu S."/>
            <person name="Zhou X.G."/>
        </authorList>
    </citation>
    <scope>NUCLEOTIDE SEQUENCE</scope>
    <source>
        <strain evidence="3">TX6</strain>
    </source>
</reference>
<feature type="region of interest" description="Disordered" evidence="1">
    <location>
        <begin position="149"/>
        <end position="180"/>
    </location>
</feature>
<name>A0AAN6GVD5_9BASI</name>
<dbReference type="AlphaFoldDB" id="A0AAN6GVD5"/>
<keyword evidence="4" id="KW-1185">Reference proteome</keyword>
<feature type="signal peptide" evidence="2">
    <location>
        <begin position="1"/>
        <end position="44"/>
    </location>
</feature>
<evidence type="ECO:0000256" key="1">
    <source>
        <dbReference type="SAM" id="MobiDB-lite"/>
    </source>
</evidence>
<feature type="region of interest" description="Disordered" evidence="1">
    <location>
        <begin position="1"/>
        <end position="21"/>
    </location>
</feature>
<accession>A0AAN6GVD5</accession>
<feature type="region of interest" description="Disordered" evidence="1">
    <location>
        <begin position="82"/>
        <end position="101"/>
    </location>
</feature>
<feature type="chain" id="PRO_5043024218" description="Transglycosylase SLT domain-containing protein" evidence="2">
    <location>
        <begin position="45"/>
        <end position="694"/>
    </location>
</feature>
<keyword evidence="2" id="KW-0732">Signal</keyword>
<evidence type="ECO:0000256" key="2">
    <source>
        <dbReference type="SAM" id="SignalP"/>
    </source>
</evidence>
<evidence type="ECO:0000313" key="4">
    <source>
        <dbReference type="Proteomes" id="UP001176517"/>
    </source>
</evidence>
<gene>
    <name evidence="3" type="ORF">OC846_001798</name>
</gene>
<feature type="compositionally biased region" description="Basic residues" evidence="1">
    <location>
        <begin position="12"/>
        <end position="21"/>
    </location>
</feature>
<proteinExistence type="predicted"/>
<organism evidence="3 4">
    <name type="scientific">Tilletia horrida</name>
    <dbReference type="NCBI Taxonomy" id="155126"/>
    <lineage>
        <taxon>Eukaryota</taxon>
        <taxon>Fungi</taxon>
        <taxon>Dikarya</taxon>
        <taxon>Basidiomycota</taxon>
        <taxon>Ustilaginomycotina</taxon>
        <taxon>Exobasidiomycetes</taxon>
        <taxon>Tilletiales</taxon>
        <taxon>Tilletiaceae</taxon>
        <taxon>Tilletia</taxon>
    </lineage>
</organism>
<evidence type="ECO:0000313" key="3">
    <source>
        <dbReference type="EMBL" id="KAK0555285.1"/>
    </source>
</evidence>
<protein>
    <recommendedName>
        <fullName evidence="5">Transglycosylase SLT domain-containing protein</fullName>
    </recommendedName>
</protein>
<feature type="region of interest" description="Disordered" evidence="1">
    <location>
        <begin position="288"/>
        <end position="310"/>
    </location>
</feature>
<sequence length="694" mass="72245">MRMPHSELHSQRPAKRPRRAAAPRLLTTLCLTLALSSYQSSVRAVPVSGSAPDLGLNIHDLLPAGFSLGNLPLPLGLGSSAGAGSNGSVPDAGRQEQEQQHQLLTQAGVATHTFKSRSDTVALTSAQPSTSALSNTNITTATASSMIATSSASSKDDHHSFGAHGQLLDHPAGFPTSSQLIGTTESVHGYGSTSTVWTTSTGFSMPAAAASTFKPNSIFSHLNDSHGNATMASTSATTTTTTTAYRANAIFPHKTLTKSAPAPTGHVVASAVQNATSVYMNGTASAATHTSNSTASVTNTSTKPASSSTSAAVPILLQEHHNATQLGDKGDASSDSTWAPETASTAKIFASDVLASNKYAAFRLTSNQASYGPSEVRADLRKIMAWAGDAGALSTAQEDETVAAILSVAARYYPELPTRAISRVLMADIKAESDFNPKLISPGRLDSGDSWGLMQVSPGGESQELKLFKTKARTAGNSFSWIYQPSKGLTMIAQPGYPNAGPLLDWKTGKEMDLASLTNQDLFRPWVNIHVASWIQVNSARTSSQDPSVWDSIARASQQTTQSAQQLLQATDGTFNSGSGSGSGSGPGSLLSINIGGIKVSIPSLRTAHLSDLAKLSKLLTGASLSRSVRTGLGTWVAGPATTGEGGFEQNGDDISKQYLKAIVQGVGVAYSQDVKTSWLDGLKLNAGLVDYRP</sequence>
<evidence type="ECO:0008006" key="5">
    <source>
        <dbReference type="Google" id="ProtNLM"/>
    </source>
</evidence>
<feature type="compositionally biased region" description="Basic and acidic residues" evidence="1">
    <location>
        <begin position="1"/>
        <end position="10"/>
    </location>
</feature>
<comment type="caution">
    <text evidence="3">The sequence shown here is derived from an EMBL/GenBank/DDBJ whole genome shotgun (WGS) entry which is preliminary data.</text>
</comment>
<dbReference type="EMBL" id="JAPDMZ010000029">
    <property type="protein sequence ID" value="KAK0555285.1"/>
    <property type="molecule type" value="Genomic_DNA"/>
</dbReference>